<protein>
    <submittedName>
        <fullName evidence="5">Acetoin utilization protein AcuB</fullName>
    </submittedName>
</protein>
<name>A0A316EQ43_9BURK</name>
<dbReference type="SMART" id="SM00116">
    <property type="entry name" value="CBS"/>
    <property type="match status" value="2"/>
</dbReference>
<dbReference type="AlphaFoldDB" id="A0A316EQ43"/>
<feature type="domain" description="CBS" evidence="4">
    <location>
        <begin position="85"/>
        <end position="144"/>
    </location>
</feature>
<dbReference type="Proteomes" id="UP000245754">
    <property type="component" value="Unassembled WGS sequence"/>
</dbReference>
<dbReference type="InterPro" id="IPR051257">
    <property type="entry name" value="Diverse_CBS-Domain"/>
</dbReference>
<comment type="caution">
    <text evidence="5">The sequence shown here is derived from an EMBL/GenBank/DDBJ whole genome shotgun (WGS) entry which is preliminary data.</text>
</comment>
<reference evidence="5 6" key="1">
    <citation type="submission" date="2018-05" db="EMBL/GenBank/DDBJ databases">
        <title>Genomic Encyclopedia of Type Strains, Phase IV (KMG-V): Genome sequencing to study the core and pangenomes of soil and plant-associated prokaryotes.</title>
        <authorList>
            <person name="Whitman W."/>
        </authorList>
    </citation>
    <scope>NUCLEOTIDE SEQUENCE [LARGE SCALE GENOMIC DNA]</scope>
    <source>
        <strain evidence="5 6">SLV-132</strain>
    </source>
</reference>
<evidence type="ECO:0000313" key="5">
    <source>
        <dbReference type="EMBL" id="PWK34205.1"/>
    </source>
</evidence>
<sequence length="160" mass="17606">MEQEVNVESIMSRRLVTVGFDDTLTTVKEIFDQANFHHLLVVEDGKLRGVVSDRDLLRAMSPFIGSNVENARDLATLNKRVHQIMSRQPLTLPPEATIADAIALFLANNISCIPIVAPTFEPVGIVSWRDILRAIADDKTADPEPAALGGPVEPEEPVQR</sequence>
<dbReference type="Pfam" id="PF00571">
    <property type="entry name" value="CBS"/>
    <property type="match status" value="2"/>
</dbReference>
<evidence type="ECO:0000256" key="1">
    <source>
        <dbReference type="ARBA" id="ARBA00023122"/>
    </source>
</evidence>
<dbReference type="CDD" id="cd04584">
    <property type="entry name" value="CBS_pair_AcuB_like"/>
    <property type="match status" value="1"/>
</dbReference>
<dbReference type="EMBL" id="QGGT01000003">
    <property type="protein sequence ID" value="PWK34205.1"/>
    <property type="molecule type" value="Genomic_DNA"/>
</dbReference>
<dbReference type="SUPFAM" id="SSF54631">
    <property type="entry name" value="CBS-domain pair"/>
    <property type="match status" value="1"/>
</dbReference>
<dbReference type="PANTHER" id="PTHR43080:SF2">
    <property type="entry name" value="CBS DOMAIN-CONTAINING PROTEIN"/>
    <property type="match status" value="1"/>
</dbReference>
<keyword evidence="6" id="KW-1185">Reference proteome</keyword>
<dbReference type="Gene3D" id="3.10.580.10">
    <property type="entry name" value="CBS-domain"/>
    <property type="match status" value="1"/>
</dbReference>
<dbReference type="PANTHER" id="PTHR43080">
    <property type="entry name" value="CBS DOMAIN-CONTAINING PROTEIN CBSX3, MITOCHONDRIAL"/>
    <property type="match status" value="1"/>
</dbReference>
<dbReference type="InterPro" id="IPR046342">
    <property type="entry name" value="CBS_dom_sf"/>
</dbReference>
<organism evidence="5 6">
    <name type="scientific">Cupriavidus plantarum</name>
    <dbReference type="NCBI Taxonomy" id="942865"/>
    <lineage>
        <taxon>Bacteria</taxon>
        <taxon>Pseudomonadati</taxon>
        <taxon>Pseudomonadota</taxon>
        <taxon>Betaproteobacteria</taxon>
        <taxon>Burkholderiales</taxon>
        <taxon>Burkholderiaceae</taxon>
        <taxon>Cupriavidus</taxon>
    </lineage>
</organism>
<evidence type="ECO:0000259" key="4">
    <source>
        <dbReference type="PROSITE" id="PS51371"/>
    </source>
</evidence>
<dbReference type="PROSITE" id="PS51371">
    <property type="entry name" value="CBS"/>
    <property type="match status" value="2"/>
</dbReference>
<proteinExistence type="predicted"/>
<gene>
    <name evidence="5" type="ORF">C7419_103524</name>
</gene>
<evidence type="ECO:0000313" key="6">
    <source>
        <dbReference type="Proteomes" id="UP000245754"/>
    </source>
</evidence>
<keyword evidence="1 2" id="KW-0129">CBS domain</keyword>
<feature type="region of interest" description="Disordered" evidence="3">
    <location>
        <begin position="140"/>
        <end position="160"/>
    </location>
</feature>
<dbReference type="InterPro" id="IPR000644">
    <property type="entry name" value="CBS_dom"/>
</dbReference>
<evidence type="ECO:0000256" key="2">
    <source>
        <dbReference type="PROSITE-ProRule" id="PRU00703"/>
    </source>
</evidence>
<accession>A0A316EQ43</accession>
<evidence type="ECO:0000256" key="3">
    <source>
        <dbReference type="SAM" id="MobiDB-lite"/>
    </source>
</evidence>
<feature type="domain" description="CBS" evidence="4">
    <location>
        <begin position="11"/>
        <end position="74"/>
    </location>
</feature>